<feature type="region of interest" description="Disordered" evidence="5">
    <location>
        <begin position="398"/>
        <end position="418"/>
    </location>
</feature>
<dbReference type="InterPro" id="IPR007627">
    <property type="entry name" value="RNA_pol_sigma70_r2"/>
</dbReference>
<evidence type="ECO:0000259" key="8">
    <source>
        <dbReference type="Pfam" id="PF20239"/>
    </source>
</evidence>
<organism evidence="9 10">
    <name type="scientific">Actinomycetospora rhizophila</name>
    <dbReference type="NCBI Taxonomy" id="1416876"/>
    <lineage>
        <taxon>Bacteria</taxon>
        <taxon>Bacillati</taxon>
        <taxon>Actinomycetota</taxon>
        <taxon>Actinomycetes</taxon>
        <taxon>Pseudonocardiales</taxon>
        <taxon>Pseudonocardiaceae</taxon>
        <taxon>Actinomycetospora</taxon>
    </lineage>
</organism>
<evidence type="ECO:0000256" key="1">
    <source>
        <dbReference type="ARBA" id="ARBA00010641"/>
    </source>
</evidence>
<feature type="domain" description="DUF6596" evidence="8">
    <location>
        <begin position="181"/>
        <end position="281"/>
    </location>
</feature>
<dbReference type="InterPro" id="IPR036388">
    <property type="entry name" value="WH-like_DNA-bd_sf"/>
</dbReference>
<keyword evidence="10" id="KW-1185">Reference proteome</keyword>
<dbReference type="InterPro" id="IPR013324">
    <property type="entry name" value="RNA_pol_sigma_r3/r4-like"/>
</dbReference>
<keyword evidence="3" id="KW-0731">Sigma factor</keyword>
<proteinExistence type="inferred from homology"/>
<feature type="compositionally biased region" description="Basic and acidic residues" evidence="5">
    <location>
        <begin position="78"/>
        <end position="97"/>
    </location>
</feature>
<dbReference type="EMBL" id="JBHSKG010000003">
    <property type="protein sequence ID" value="MFC5138436.1"/>
    <property type="molecule type" value="Genomic_DNA"/>
</dbReference>
<dbReference type="InterPro" id="IPR013249">
    <property type="entry name" value="RNA_pol_sigma70_r4_t2"/>
</dbReference>
<dbReference type="Pfam" id="PF20239">
    <property type="entry name" value="DUF6596"/>
    <property type="match status" value="1"/>
</dbReference>
<feature type="compositionally biased region" description="Basic and acidic residues" evidence="5">
    <location>
        <begin position="398"/>
        <end position="408"/>
    </location>
</feature>
<keyword evidence="4" id="KW-0804">Transcription</keyword>
<evidence type="ECO:0000256" key="4">
    <source>
        <dbReference type="ARBA" id="ARBA00023163"/>
    </source>
</evidence>
<evidence type="ECO:0000313" key="10">
    <source>
        <dbReference type="Proteomes" id="UP001596175"/>
    </source>
</evidence>
<dbReference type="PANTHER" id="PTHR47756">
    <property type="entry name" value="BLL6612 PROTEIN-RELATED"/>
    <property type="match status" value="1"/>
</dbReference>
<comment type="caution">
    <text evidence="9">The sequence shown here is derived from an EMBL/GenBank/DDBJ whole genome shotgun (WGS) entry which is preliminary data.</text>
</comment>
<accession>A0ABV9ZD26</accession>
<dbReference type="PANTHER" id="PTHR47756:SF2">
    <property type="entry name" value="BLL6612 PROTEIN"/>
    <property type="match status" value="1"/>
</dbReference>
<dbReference type="Gene3D" id="1.10.10.10">
    <property type="entry name" value="Winged helix-like DNA-binding domain superfamily/Winged helix DNA-binding domain"/>
    <property type="match status" value="1"/>
</dbReference>
<evidence type="ECO:0000259" key="7">
    <source>
        <dbReference type="Pfam" id="PF08281"/>
    </source>
</evidence>
<feature type="domain" description="RNA polymerase sigma factor 70 region 4 type 2" evidence="7">
    <location>
        <begin position="115"/>
        <end position="165"/>
    </location>
</feature>
<dbReference type="InterPro" id="IPR046531">
    <property type="entry name" value="DUF6596"/>
</dbReference>
<dbReference type="Gene3D" id="1.10.1740.10">
    <property type="match status" value="1"/>
</dbReference>
<evidence type="ECO:0000259" key="6">
    <source>
        <dbReference type="Pfam" id="PF04542"/>
    </source>
</evidence>
<dbReference type="Pfam" id="PF08281">
    <property type="entry name" value="Sigma70_r4_2"/>
    <property type="match status" value="1"/>
</dbReference>
<evidence type="ECO:0000313" key="9">
    <source>
        <dbReference type="EMBL" id="MFC5138436.1"/>
    </source>
</evidence>
<evidence type="ECO:0000256" key="2">
    <source>
        <dbReference type="ARBA" id="ARBA00023015"/>
    </source>
</evidence>
<dbReference type="SUPFAM" id="SSF88659">
    <property type="entry name" value="Sigma3 and sigma4 domains of RNA polymerase sigma factors"/>
    <property type="match status" value="1"/>
</dbReference>
<dbReference type="SUPFAM" id="SSF88946">
    <property type="entry name" value="Sigma2 domain of RNA polymerase sigma factors"/>
    <property type="match status" value="1"/>
</dbReference>
<dbReference type="Proteomes" id="UP001596175">
    <property type="component" value="Unassembled WGS sequence"/>
</dbReference>
<evidence type="ECO:0000256" key="5">
    <source>
        <dbReference type="SAM" id="MobiDB-lite"/>
    </source>
</evidence>
<feature type="region of interest" description="Disordered" evidence="5">
    <location>
        <begin position="78"/>
        <end position="107"/>
    </location>
</feature>
<gene>
    <name evidence="9" type="ORF">ACFPK1_09365</name>
</gene>
<feature type="domain" description="RNA polymerase sigma-70 region 2" evidence="6">
    <location>
        <begin position="18"/>
        <end position="80"/>
    </location>
</feature>
<comment type="similarity">
    <text evidence="1">Belongs to the sigma-70 factor family. ECF subfamily.</text>
</comment>
<evidence type="ECO:0000256" key="3">
    <source>
        <dbReference type="ARBA" id="ARBA00023082"/>
    </source>
</evidence>
<dbReference type="RefSeq" id="WP_378020637.1">
    <property type="nucleotide sequence ID" value="NZ_JBHSKG010000003.1"/>
</dbReference>
<protein>
    <submittedName>
        <fullName evidence="9">RNA polymerase sigma factor</fullName>
    </submittedName>
</protein>
<keyword evidence="2" id="KW-0805">Transcription regulation</keyword>
<dbReference type="InterPro" id="IPR013325">
    <property type="entry name" value="RNA_pol_sigma_r2"/>
</dbReference>
<name>A0ABV9ZD26_9PSEU</name>
<sequence length="418" mass="45322">MTADGGVDRAVEDLLRTGAPQVLGALVRRHGQFALCEDAVQEALLAAATAWPRDGIPDEPVGWLVTVAGRRLTDLQRTEQARRRREDALAVRERVDEPAPPSSDGDPADDTLELLLLCAHPALSEPSRIALTLRAVGGLRTSEIARAFLVPETTMAQRIRRAKATIGEAGPSAVATDRHARLASALHVLYVVFDEGYTATAGPSLTRVDLTAEAIRLVRRLQRLLPDDAEIAGLLALMLLTDARREARVGSDGRLLTTAEQDRARWDHGAIAEATALLERTLAAGPLGPYQLQAAIAAVHAEAPTDADTDWAQIVVLYGLLERRTDNPVVTLNRAVAVGMAQGPRAGLDVLDTVADDPRLRRSHRPDAVRGHLLERLGDHAGAREHYRRAARAALNQAEKRYLEERASRTSPPRPELD</sequence>
<reference evidence="10" key="1">
    <citation type="journal article" date="2019" name="Int. J. Syst. Evol. Microbiol.">
        <title>The Global Catalogue of Microorganisms (GCM) 10K type strain sequencing project: providing services to taxonomists for standard genome sequencing and annotation.</title>
        <authorList>
            <consortium name="The Broad Institute Genomics Platform"/>
            <consortium name="The Broad Institute Genome Sequencing Center for Infectious Disease"/>
            <person name="Wu L."/>
            <person name="Ma J."/>
        </authorList>
    </citation>
    <scope>NUCLEOTIDE SEQUENCE [LARGE SCALE GENOMIC DNA]</scope>
    <source>
        <strain evidence="10">XZYJ18</strain>
    </source>
</reference>
<dbReference type="Pfam" id="PF04542">
    <property type="entry name" value="Sigma70_r2"/>
    <property type="match status" value="1"/>
</dbReference>